<keyword evidence="1" id="KW-0812">Transmembrane</keyword>
<organism evidence="2 3">
    <name type="scientific">Aquisphaera giovannonii</name>
    <dbReference type="NCBI Taxonomy" id="406548"/>
    <lineage>
        <taxon>Bacteria</taxon>
        <taxon>Pseudomonadati</taxon>
        <taxon>Planctomycetota</taxon>
        <taxon>Planctomycetia</taxon>
        <taxon>Isosphaerales</taxon>
        <taxon>Isosphaeraceae</taxon>
        <taxon>Aquisphaera</taxon>
    </lineage>
</organism>
<dbReference type="EMBL" id="CP042997">
    <property type="protein sequence ID" value="QEH38899.1"/>
    <property type="molecule type" value="Genomic_DNA"/>
</dbReference>
<dbReference type="AlphaFoldDB" id="A0A5B9WF65"/>
<keyword evidence="1" id="KW-1133">Transmembrane helix</keyword>
<reference evidence="2 3" key="1">
    <citation type="submission" date="2019-08" db="EMBL/GenBank/DDBJ databases">
        <title>Deep-cultivation of Planctomycetes and their phenomic and genomic characterization uncovers novel biology.</title>
        <authorList>
            <person name="Wiegand S."/>
            <person name="Jogler M."/>
            <person name="Boedeker C."/>
            <person name="Pinto D."/>
            <person name="Vollmers J."/>
            <person name="Rivas-Marin E."/>
            <person name="Kohn T."/>
            <person name="Peeters S.H."/>
            <person name="Heuer A."/>
            <person name="Rast P."/>
            <person name="Oberbeckmann S."/>
            <person name="Bunk B."/>
            <person name="Jeske O."/>
            <person name="Meyerdierks A."/>
            <person name="Storesund J.E."/>
            <person name="Kallscheuer N."/>
            <person name="Luecker S."/>
            <person name="Lage O.M."/>
            <person name="Pohl T."/>
            <person name="Merkel B.J."/>
            <person name="Hornburger P."/>
            <person name="Mueller R.-W."/>
            <person name="Bruemmer F."/>
            <person name="Labrenz M."/>
            <person name="Spormann A.M."/>
            <person name="Op den Camp H."/>
            <person name="Overmann J."/>
            <person name="Amann R."/>
            <person name="Jetten M.S.M."/>
            <person name="Mascher T."/>
            <person name="Medema M.H."/>
            <person name="Devos D.P."/>
            <person name="Kaster A.-K."/>
            <person name="Ovreas L."/>
            <person name="Rohde M."/>
            <person name="Galperin M.Y."/>
            <person name="Jogler C."/>
        </authorList>
    </citation>
    <scope>NUCLEOTIDE SEQUENCE [LARGE SCALE GENOMIC DNA]</scope>
    <source>
        <strain evidence="2 3">OJF2</strain>
    </source>
</reference>
<evidence type="ECO:0000313" key="2">
    <source>
        <dbReference type="EMBL" id="QEH38899.1"/>
    </source>
</evidence>
<gene>
    <name evidence="2" type="ORF">OJF2_75090</name>
</gene>
<dbReference type="OrthoDB" id="5985723at2"/>
<dbReference type="KEGG" id="agv:OJF2_75090"/>
<feature type="transmembrane region" description="Helical" evidence="1">
    <location>
        <begin position="143"/>
        <end position="166"/>
    </location>
</feature>
<evidence type="ECO:0000256" key="1">
    <source>
        <dbReference type="SAM" id="Phobius"/>
    </source>
</evidence>
<accession>A0A5B9WF65</accession>
<keyword evidence="3" id="KW-1185">Reference proteome</keyword>
<name>A0A5B9WF65_9BACT</name>
<dbReference type="RefSeq" id="WP_148598283.1">
    <property type="nucleotide sequence ID" value="NZ_CP042997.1"/>
</dbReference>
<proteinExistence type="predicted"/>
<sequence length="243" mass="25630">MDQDKERLRLVEQAHAYLESAGNPRLVMLGVLSMSLAAGFLASIAMVHLGVLRMPIRYPIAVAAAYATFLGMLRSWLRKQSLAADLSDDPEGLLAPGAAAFGAAATLAKAGEPEPGRPEEKKKSNPFGGGDLSGLGDLGGEGCGLLVVLVLIAGLCTLLVSCYLIVTSPMLLAELLVDGLLLGAMSRAVIADRPPHWSRSVLRRTWLPALITAVVFGLVGWGIERVAPGANTLAQAWAIDQRR</sequence>
<feature type="transmembrane region" description="Helical" evidence="1">
    <location>
        <begin position="26"/>
        <end position="50"/>
    </location>
</feature>
<keyword evidence="1" id="KW-0472">Membrane</keyword>
<feature type="transmembrane region" description="Helical" evidence="1">
    <location>
        <begin position="202"/>
        <end position="223"/>
    </location>
</feature>
<evidence type="ECO:0000313" key="3">
    <source>
        <dbReference type="Proteomes" id="UP000324233"/>
    </source>
</evidence>
<feature type="transmembrane region" description="Helical" evidence="1">
    <location>
        <begin position="56"/>
        <end position="77"/>
    </location>
</feature>
<dbReference type="Proteomes" id="UP000324233">
    <property type="component" value="Chromosome"/>
</dbReference>
<protein>
    <submittedName>
        <fullName evidence="2">Uncharacterized protein</fullName>
    </submittedName>
</protein>